<dbReference type="GeneID" id="90979581"/>
<protein>
    <submittedName>
        <fullName evidence="1">Uncharacterized protein</fullName>
    </submittedName>
</protein>
<comment type="caution">
    <text evidence="1">The sequence shown here is derived from an EMBL/GenBank/DDBJ whole genome shotgun (WGS) entry which is preliminary data.</text>
</comment>
<dbReference type="AlphaFoldDB" id="A0A7J6JR93"/>
<sequence>MRQRHLSGRFHGRFTLRYFFQTFEHVLVIVYLPTSSFLPSPDKVANQCRQSCQWSQDASSHENMDKHAASWF</sequence>
<dbReference type="RefSeq" id="XP_066009997.1">
    <property type="nucleotide sequence ID" value="XM_066150704.1"/>
</dbReference>
<proteinExistence type="predicted"/>
<accession>A0A7J6JR93</accession>
<dbReference type="EMBL" id="ANPB02000001">
    <property type="protein sequence ID" value="KAF4493029.1"/>
    <property type="molecule type" value="Genomic_DNA"/>
</dbReference>
<gene>
    <name evidence="1" type="ORF">CGGC5_v000672</name>
</gene>
<dbReference type="InParanoid" id="A0A7J6JR93"/>
<evidence type="ECO:0000313" key="1">
    <source>
        <dbReference type="EMBL" id="KAF4493029.1"/>
    </source>
</evidence>
<dbReference type="Proteomes" id="UP000011096">
    <property type="component" value="Unassembled WGS sequence"/>
</dbReference>
<keyword evidence="2" id="KW-1185">Reference proteome</keyword>
<evidence type="ECO:0000313" key="2">
    <source>
        <dbReference type="Proteomes" id="UP000011096"/>
    </source>
</evidence>
<name>A0A7J6JR93_COLFN</name>
<reference evidence="1 2" key="2">
    <citation type="submission" date="2020-04" db="EMBL/GenBank/DDBJ databases">
        <title>Genome sequencing and assembly of multiple isolates from the Colletotrichum gloeosporioides species complex.</title>
        <authorList>
            <person name="Gan P."/>
            <person name="Shirasu K."/>
        </authorList>
    </citation>
    <scope>NUCLEOTIDE SEQUENCE [LARGE SCALE GENOMIC DNA]</scope>
    <source>
        <strain evidence="1 2">Nara gc5</strain>
    </source>
</reference>
<organism evidence="1 2">
    <name type="scientific">Colletotrichum fructicola (strain Nara gc5)</name>
    <name type="common">Anthracnose fungus</name>
    <name type="synonym">Colletotrichum gloeosporioides (strain Nara gc5)</name>
    <dbReference type="NCBI Taxonomy" id="1213859"/>
    <lineage>
        <taxon>Eukaryota</taxon>
        <taxon>Fungi</taxon>
        <taxon>Dikarya</taxon>
        <taxon>Ascomycota</taxon>
        <taxon>Pezizomycotina</taxon>
        <taxon>Sordariomycetes</taxon>
        <taxon>Hypocreomycetidae</taxon>
        <taxon>Glomerellales</taxon>
        <taxon>Glomerellaceae</taxon>
        <taxon>Colletotrichum</taxon>
        <taxon>Colletotrichum gloeosporioides species complex</taxon>
    </lineage>
</organism>
<reference evidence="1 2" key="1">
    <citation type="submission" date="2012-08" db="EMBL/GenBank/DDBJ databases">
        <authorList>
            <person name="Gan P.H.P."/>
            <person name="Ikeda K."/>
            <person name="Irieda H."/>
            <person name="Narusaka M."/>
            <person name="O'Connell R.J."/>
            <person name="Narusaka Y."/>
            <person name="Takano Y."/>
            <person name="Kubo Y."/>
            <person name="Shirasu K."/>
        </authorList>
    </citation>
    <scope>NUCLEOTIDE SEQUENCE [LARGE SCALE GENOMIC DNA]</scope>
    <source>
        <strain evidence="1 2">Nara gc5</strain>
    </source>
</reference>